<proteinExistence type="inferred from homology"/>
<dbReference type="InterPro" id="IPR055173">
    <property type="entry name" value="NrdR-like_N"/>
</dbReference>
<dbReference type="GO" id="GO:0003677">
    <property type="term" value="F:DNA binding"/>
    <property type="evidence" value="ECO:0007669"/>
    <property type="project" value="UniProtKB-KW"/>
</dbReference>
<keyword evidence="2 8" id="KW-0547">Nucleotide-binding</keyword>
<dbReference type="InterPro" id="IPR003796">
    <property type="entry name" value="RNR_NrdR-like"/>
</dbReference>
<dbReference type="OrthoDB" id="9807461at2"/>
<keyword evidence="4 8" id="KW-0067">ATP-binding</keyword>
<evidence type="ECO:0000256" key="6">
    <source>
        <dbReference type="ARBA" id="ARBA00023125"/>
    </source>
</evidence>
<keyword evidence="3" id="KW-0862">Zinc</keyword>
<dbReference type="InterPro" id="IPR005144">
    <property type="entry name" value="ATP-cone_dom"/>
</dbReference>
<comment type="similarity">
    <text evidence="8">Belongs to the NrdR family.</text>
</comment>
<accession>A0A1G6RET1</accession>
<dbReference type="Proteomes" id="UP000198995">
    <property type="component" value="Unassembled WGS sequence"/>
</dbReference>
<evidence type="ECO:0000256" key="8">
    <source>
        <dbReference type="HAMAP-Rule" id="MF_00440"/>
    </source>
</evidence>
<dbReference type="GO" id="GO:0005524">
    <property type="term" value="F:ATP binding"/>
    <property type="evidence" value="ECO:0007669"/>
    <property type="project" value="UniProtKB-UniRule"/>
</dbReference>
<feature type="domain" description="ATP-cone" evidence="9">
    <location>
        <begin position="48"/>
        <end position="137"/>
    </location>
</feature>
<keyword evidence="11" id="KW-1185">Reference proteome</keyword>
<dbReference type="Pfam" id="PF22811">
    <property type="entry name" value="Zn_ribbon_NrdR"/>
    <property type="match status" value="1"/>
</dbReference>
<dbReference type="GO" id="GO:0008270">
    <property type="term" value="F:zinc ion binding"/>
    <property type="evidence" value="ECO:0007669"/>
    <property type="project" value="InterPro"/>
</dbReference>
<reference evidence="10 11" key="1">
    <citation type="submission" date="2016-10" db="EMBL/GenBank/DDBJ databases">
        <authorList>
            <person name="de Groot N.N."/>
        </authorList>
    </citation>
    <scope>NUCLEOTIDE SEQUENCE [LARGE SCALE GENOMIC DNA]</scope>
    <source>
        <strain evidence="10 11">DSM 20475</strain>
    </source>
</reference>
<dbReference type="AlphaFoldDB" id="A0A1G6RET1"/>
<comment type="function">
    <text evidence="8">Negatively regulates transcription of bacterial ribonucleotide reductase nrd genes and operons by binding to NrdR-boxes.</text>
</comment>
<evidence type="ECO:0000256" key="4">
    <source>
        <dbReference type="ARBA" id="ARBA00022840"/>
    </source>
</evidence>
<evidence type="ECO:0000256" key="7">
    <source>
        <dbReference type="ARBA" id="ARBA00023163"/>
    </source>
</evidence>
<organism evidence="10 11">
    <name type="scientific">Peptococcus niger</name>
    <dbReference type="NCBI Taxonomy" id="2741"/>
    <lineage>
        <taxon>Bacteria</taxon>
        <taxon>Bacillati</taxon>
        <taxon>Bacillota</taxon>
        <taxon>Clostridia</taxon>
        <taxon>Eubacteriales</taxon>
        <taxon>Peptococcaceae</taxon>
        <taxon>Peptococcus</taxon>
    </lineage>
</organism>
<dbReference type="RefSeq" id="WP_091790713.1">
    <property type="nucleotide sequence ID" value="NZ_FNAF01000001.1"/>
</dbReference>
<evidence type="ECO:0000313" key="10">
    <source>
        <dbReference type="EMBL" id="SDD03170.1"/>
    </source>
</evidence>
<comment type="caution">
    <text evidence="8">Lacks conserved residue(s) required for the propagation of feature annotation.</text>
</comment>
<keyword evidence="5 8" id="KW-0805">Transcription regulation</keyword>
<gene>
    <name evidence="8" type="primary">nrdR</name>
    <name evidence="10" type="ORF">SAMN04489866_1018</name>
</gene>
<dbReference type="PROSITE" id="PS51161">
    <property type="entry name" value="ATP_CONE"/>
    <property type="match status" value="1"/>
</dbReference>
<keyword evidence="1 8" id="KW-0678">Repressor</keyword>
<evidence type="ECO:0000256" key="1">
    <source>
        <dbReference type="ARBA" id="ARBA00022491"/>
    </source>
</evidence>
<evidence type="ECO:0000259" key="9">
    <source>
        <dbReference type="PROSITE" id="PS51161"/>
    </source>
</evidence>
<evidence type="ECO:0000256" key="5">
    <source>
        <dbReference type="ARBA" id="ARBA00023015"/>
    </source>
</evidence>
<dbReference type="PANTHER" id="PTHR30455:SF2">
    <property type="entry name" value="TRANSCRIPTIONAL REPRESSOR NRDR"/>
    <property type="match status" value="1"/>
</dbReference>
<dbReference type="HAMAP" id="MF_00440">
    <property type="entry name" value="NrdR"/>
    <property type="match status" value="1"/>
</dbReference>
<evidence type="ECO:0000313" key="11">
    <source>
        <dbReference type="Proteomes" id="UP000198995"/>
    </source>
</evidence>
<dbReference type="GO" id="GO:0045892">
    <property type="term" value="P:negative regulation of DNA-templated transcription"/>
    <property type="evidence" value="ECO:0007669"/>
    <property type="project" value="UniProtKB-UniRule"/>
</dbReference>
<sequence length="150" mass="17276">MQCPKCGKNSRVLDTRTAEKGNAIRRRRICTACGQRFTTFEKIEDMPLVVVKKSGRKELFDRSKVMKGLVKACEKRPISLDRLEALSLEIEKDLKNEGREVDSAQIGQAIMNRLIELDQVAYVRFASVYKDFNDVETFIREIENLPNRHA</sequence>
<name>A0A1G6RET1_PEPNI</name>
<dbReference type="EMBL" id="FNAF01000001">
    <property type="protein sequence ID" value="SDD03170.1"/>
    <property type="molecule type" value="Genomic_DNA"/>
</dbReference>
<dbReference type="PANTHER" id="PTHR30455">
    <property type="entry name" value="TRANSCRIPTIONAL REPRESSOR NRDR"/>
    <property type="match status" value="1"/>
</dbReference>
<evidence type="ECO:0000256" key="2">
    <source>
        <dbReference type="ARBA" id="ARBA00022741"/>
    </source>
</evidence>
<protein>
    <recommendedName>
        <fullName evidence="8">Transcriptional repressor NrdR</fullName>
    </recommendedName>
</protein>
<evidence type="ECO:0000256" key="3">
    <source>
        <dbReference type="ARBA" id="ARBA00022833"/>
    </source>
</evidence>
<keyword evidence="7 8" id="KW-0804">Transcription</keyword>
<dbReference type="STRING" id="2741.SAMN04489866_1018"/>
<dbReference type="NCBIfam" id="TIGR00244">
    <property type="entry name" value="transcriptional regulator NrdR"/>
    <property type="match status" value="1"/>
</dbReference>
<keyword evidence="6 8" id="KW-0238">DNA-binding</keyword>
<dbReference type="Pfam" id="PF03477">
    <property type="entry name" value="ATP-cone"/>
    <property type="match status" value="1"/>
</dbReference>